<dbReference type="InterPro" id="IPR054174">
    <property type="entry name" value="Alpha-amylase-like_C"/>
</dbReference>
<dbReference type="SMART" id="SM00642">
    <property type="entry name" value="Aamy"/>
    <property type="match status" value="1"/>
</dbReference>
<proteinExistence type="predicted"/>
<dbReference type="Gene3D" id="2.60.40.1180">
    <property type="entry name" value="Golgi alpha-mannosidase II"/>
    <property type="match status" value="1"/>
</dbReference>
<dbReference type="SUPFAM" id="SSF51011">
    <property type="entry name" value="Glycosyl hydrolase domain"/>
    <property type="match status" value="1"/>
</dbReference>
<evidence type="ECO:0000313" key="6">
    <source>
        <dbReference type="EMBL" id="EOP94128.1"/>
    </source>
</evidence>
<keyword evidence="2" id="KW-0479">Metal-binding</keyword>
<dbReference type="Gene3D" id="3.20.20.80">
    <property type="entry name" value="Glycosidases"/>
    <property type="match status" value="2"/>
</dbReference>
<dbReference type="RefSeq" id="WP_016097947.1">
    <property type="nucleotide sequence ID" value="NZ_KB976537.1"/>
</dbReference>
<protein>
    <submittedName>
        <fullName evidence="6">Alpha-amylase</fullName>
    </submittedName>
</protein>
<sequence length="451" mass="52512">MRFTWIIGIIFLQLKNWGMRVGKIWTRKLFICFCLAVVLFVPIHTFADEKREWRDEVIYSIMIDRFNNGEPKNDKQLEVGNLEGYQGGDIRGIIKRLDYIKEMGFTTVMLSPLFESGKYDGLDVRNFKKVNEHFGTENDVKELVKEAQAKGMKVVFQFPLGENEQQVIDAMKWWIKEVDLDGSYVIHSEKKPRSFWDNAQKDMQVIKKDFRIMTKEDSEYNEKIVESFSKADVSVKSLYDVSKKEGEFVTFLDDQETKRYARIAKENMYYPPSRLKLALTYLLTSPGIPNFYYGTEIALDGGSVPDNRRLMDFKSDEKFMQHITKLGELRQARPSLRRGTFELLYDKSGMSILKRKYKNEVTLVAINNTKETQKVSLPASTIGEKQELRGLLEDEIIREENGGFYLVLKREESNVYKVNGETGVNWLFISLIVGVNVLFIAFLIAVKRKRR</sequence>
<keyword evidence="4" id="KW-0472">Membrane</keyword>
<dbReference type="InterPro" id="IPR017853">
    <property type="entry name" value="GH"/>
</dbReference>
<organism evidence="6 7">
    <name type="scientific">Bacillus cereus HuB4-4</name>
    <dbReference type="NCBI Taxonomy" id="1053211"/>
    <lineage>
        <taxon>Bacteria</taxon>
        <taxon>Bacillati</taxon>
        <taxon>Bacillota</taxon>
        <taxon>Bacilli</taxon>
        <taxon>Bacillales</taxon>
        <taxon>Bacillaceae</taxon>
        <taxon>Bacillus</taxon>
        <taxon>Bacillus cereus group</taxon>
    </lineage>
</organism>
<keyword evidence="4" id="KW-1133">Transmembrane helix</keyword>
<dbReference type="SUPFAM" id="SSF51445">
    <property type="entry name" value="(Trans)glycosidases"/>
    <property type="match status" value="1"/>
</dbReference>
<dbReference type="Pfam" id="PF22026">
    <property type="entry name" value="Alpha-amylase_C_2"/>
    <property type="match status" value="1"/>
</dbReference>
<dbReference type="InterPro" id="IPR006047">
    <property type="entry name" value="GH13_cat_dom"/>
</dbReference>
<feature type="domain" description="Glycosyl hydrolase family 13 catalytic" evidence="5">
    <location>
        <begin position="60"/>
        <end position="330"/>
    </location>
</feature>
<name>A0A9W5VN40_BACCE</name>
<dbReference type="PANTHER" id="PTHR10357">
    <property type="entry name" value="ALPHA-AMYLASE FAMILY MEMBER"/>
    <property type="match status" value="1"/>
</dbReference>
<gene>
    <name evidence="6" type="ORF">IGM_01284</name>
</gene>
<dbReference type="Pfam" id="PF00128">
    <property type="entry name" value="Alpha-amylase"/>
    <property type="match status" value="1"/>
</dbReference>
<dbReference type="Proteomes" id="UP000014009">
    <property type="component" value="Unassembled WGS sequence"/>
</dbReference>
<dbReference type="EMBL" id="AHEF01000028">
    <property type="protein sequence ID" value="EOP94128.1"/>
    <property type="molecule type" value="Genomic_DNA"/>
</dbReference>
<evidence type="ECO:0000313" key="7">
    <source>
        <dbReference type="Proteomes" id="UP000014009"/>
    </source>
</evidence>
<keyword evidence="4" id="KW-0812">Transmembrane</keyword>
<dbReference type="PANTHER" id="PTHR10357:SF215">
    <property type="entry name" value="ALPHA-AMYLASE 1"/>
    <property type="match status" value="1"/>
</dbReference>
<evidence type="ECO:0000256" key="4">
    <source>
        <dbReference type="SAM" id="Phobius"/>
    </source>
</evidence>
<comment type="caution">
    <text evidence="6">The sequence shown here is derived from an EMBL/GenBank/DDBJ whole genome shotgun (WGS) entry which is preliminary data.</text>
</comment>
<dbReference type="GO" id="GO:0046872">
    <property type="term" value="F:metal ion binding"/>
    <property type="evidence" value="ECO:0007669"/>
    <property type="project" value="UniProtKB-KW"/>
</dbReference>
<evidence type="ECO:0000259" key="5">
    <source>
        <dbReference type="SMART" id="SM00642"/>
    </source>
</evidence>
<accession>A0A9W5VN40</accession>
<evidence type="ECO:0000256" key="3">
    <source>
        <dbReference type="ARBA" id="ARBA00022729"/>
    </source>
</evidence>
<dbReference type="GO" id="GO:0005975">
    <property type="term" value="P:carbohydrate metabolic process"/>
    <property type="evidence" value="ECO:0007669"/>
    <property type="project" value="InterPro"/>
</dbReference>
<reference evidence="6 7" key="1">
    <citation type="submission" date="2012-12" db="EMBL/GenBank/DDBJ databases">
        <title>The Genome Sequence of Bacillus cereus HuB4-4.</title>
        <authorList>
            <consortium name="The Broad Institute Genome Sequencing Platform"/>
            <consortium name="The Broad Institute Genome Sequencing Center for Infectious Disease"/>
            <person name="Feldgarden M."/>
            <person name="Van der Auwera G.A."/>
            <person name="Mahillon J."/>
            <person name="Duprez V."/>
            <person name="Timmery S."/>
            <person name="Mattelet C."/>
            <person name="Dierick K."/>
            <person name="Sun M."/>
            <person name="Yu Z."/>
            <person name="Zhu L."/>
            <person name="Hu X."/>
            <person name="Shank E.B."/>
            <person name="Swiecicka I."/>
            <person name="Hansen B.M."/>
            <person name="Andrup L."/>
            <person name="Walker B."/>
            <person name="Young S.K."/>
            <person name="Zeng Q."/>
            <person name="Gargeya S."/>
            <person name="Fitzgerald M."/>
            <person name="Haas B."/>
            <person name="Abouelleil A."/>
            <person name="Alvarado L."/>
            <person name="Arachchi H.M."/>
            <person name="Berlin A.M."/>
            <person name="Chapman S.B."/>
            <person name="Dewar J."/>
            <person name="Goldberg J."/>
            <person name="Griggs A."/>
            <person name="Gujja S."/>
            <person name="Hansen M."/>
            <person name="Howarth C."/>
            <person name="Imamovic A."/>
            <person name="Larimer J."/>
            <person name="McCowan C."/>
            <person name="Murphy C."/>
            <person name="Neiman D."/>
            <person name="Pearson M."/>
            <person name="Priest M."/>
            <person name="Roberts A."/>
            <person name="Saif S."/>
            <person name="Shea T."/>
            <person name="Sisk P."/>
            <person name="Sykes S."/>
            <person name="Wortman J."/>
            <person name="Nusbaum C."/>
            <person name="Birren B."/>
        </authorList>
    </citation>
    <scope>NUCLEOTIDE SEQUENCE [LARGE SCALE GENOMIC DNA]</scope>
    <source>
        <strain evidence="6 7">HuB4-4</strain>
    </source>
</reference>
<evidence type="ECO:0000256" key="1">
    <source>
        <dbReference type="ARBA" id="ARBA00001913"/>
    </source>
</evidence>
<dbReference type="AlphaFoldDB" id="A0A9W5VN40"/>
<dbReference type="FunFam" id="3.20.20.80:FF:000378">
    <property type="entry name" value="Alpha-amylase"/>
    <property type="match status" value="1"/>
</dbReference>
<feature type="transmembrane region" description="Helical" evidence="4">
    <location>
        <begin position="426"/>
        <end position="446"/>
    </location>
</feature>
<keyword evidence="3" id="KW-0732">Signal</keyword>
<dbReference type="InterPro" id="IPR013780">
    <property type="entry name" value="Glyco_hydro_b"/>
</dbReference>
<evidence type="ECO:0000256" key="2">
    <source>
        <dbReference type="ARBA" id="ARBA00022723"/>
    </source>
</evidence>
<comment type="cofactor">
    <cofactor evidence="1">
        <name>Ca(2+)</name>
        <dbReference type="ChEBI" id="CHEBI:29108"/>
    </cofactor>
</comment>